<reference evidence="2" key="1">
    <citation type="submission" date="2021-01" db="EMBL/GenBank/DDBJ databases">
        <authorList>
            <consortium name="Aspergillus puulaauensis MK2 genome sequencing consortium"/>
            <person name="Kazuki M."/>
            <person name="Futagami T."/>
        </authorList>
    </citation>
    <scope>NUCLEOTIDE SEQUENCE</scope>
    <source>
        <strain evidence="2">MK2</strain>
    </source>
</reference>
<feature type="region of interest" description="Disordered" evidence="1">
    <location>
        <begin position="168"/>
        <end position="241"/>
    </location>
</feature>
<feature type="compositionally biased region" description="Acidic residues" evidence="1">
    <location>
        <begin position="26"/>
        <end position="35"/>
    </location>
</feature>
<reference evidence="2" key="2">
    <citation type="submission" date="2021-02" db="EMBL/GenBank/DDBJ databases">
        <title>Aspergillus puulaauensis MK2 genome sequence.</title>
        <authorList>
            <person name="Futagami T."/>
            <person name="Mori K."/>
            <person name="Kadooka C."/>
            <person name="Tanaka T."/>
        </authorList>
    </citation>
    <scope>NUCLEOTIDE SEQUENCE</scope>
    <source>
        <strain evidence="2">MK2</strain>
    </source>
</reference>
<protein>
    <submittedName>
        <fullName evidence="2">Uncharacterized protein</fullName>
    </submittedName>
</protein>
<dbReference type="EMBL" id="AP024447">
    <property type="protein sequence ID" value="BCS26432.1"/>
    <property type="molecule type" value="Genomic_DNA"/>
</dbReference>
<evidence type="ECO:0000313" key="2">
    <source>
        <dbReference type="EMBL" id="BCS26432.1"/>
    </source>
</evidence>
<sequence>MYNPNPNQWRYNQSQNETHHPIIIDSESDENDDEPPQPGMAAYSRPHHGPRPPTIPPAYTTSVPIEQEKKIRSRLREERHAALCVLMDRELLTIQALAVQETLPQTRRRFLSNLLAPSDPATASSIRADQFTIQRSLPAPSPLSSANTEPVVVSRGVVDVCESDDSGWYKPETEAALSPSSSSPVSSTKMKGRSSLGSAGTPERTKKGRVSSGRHQQQQTRERRRRWSGAERQDYGTGASF</sequence>
<proteinExistence type="predicted"/>
<accession>A0A7R7XS81</accession>
<keyword evidence="3" id="KW-1185">Reference proteome</keyword>
<evidence type="ECO:0000256" key="1">
    <source>
        <dbReference type="SAM" id="MobiDB-lite"/>
    </source>
</evidence>
<feature type="compositionally biased region" description="Polar residues" evidence="1">
    <location>
        <begin position="1"/>
        <end position="16"/>
    </location>
</feature>
<evidence type="ECO:0000313" key="3">
    <source>
        <dbReference type="Proteomes" id="UP000654913"/>
    </source>
</evidence>
<feature type="compositionally biased region" description="Low complexity" evidence="1">
    <location>
        <begin position="178"/>
        <end position="187"/>
    </location>
</feature>
<dbReference type="OrthoDB" id="4171340at2759"/>
<dbReference type="GeneID" id="64976437"/>
<dbReference type="Proteomes" id="UP000654913">
    <property type="component" value="Chromosome 5"/>
</dbReference>
<organism evidence="2 3">
    <name type="scientific">Aspergillus puulaauensis</name>
    <dbReference type="NCBI Taxonomy" id="1220207"/>
    <lineage>
        <taxon>Eukaryota</taxon>
        <taxon>Fungi</taxon>
        <taxon>Dikarya</taxon>
        <taxon>Ascomycota</taxon>
        <taxon>Pezizomycotina</taxon>
        <taxon>Eurotiomycetes</taxon>
        <taxon>Eurotiomycetidae</taxon>
        <taxon>Eurotiales</taxon>
        <taxon>Aspergillaceae</taxon>
        <taxon>Aspergillus</taxon>
    </lineage>
</organism>
<dbReference type="AlphaFoldDB" id="A0A7R7XS81"/>
<dbReference type="KEGG" id="apuu:APUU_51143S"/>
<feature type="region of interest" description="Disordered" evidence="1">
    <location>
        <begin position="1"/>
        <end position="60"/>
    </location>
</feature>
<dbReference type="RefSeq" id="XP_041558626.1">
    <property type="nucleotide sequence ID" value="XM_041706219.1"/>
</dbReference>
<name>A0A7R7XS81_9EURO</name>
<gene>
    <name evidence="2" type="ORF">APUU_51143S</name>
</gene>